<reference evidence="1 2" key="1">
    <citation type="submission" date="2018-12" db="EMBL/GenBank/DDBJ databases">
        <authorList>
            <person name="Sun L."/>
            <person name="Chen Z."/>
        </authorList>
    </citation>
    <scope>NUCLEOTIDE SEQUENCE [LARGE SCALE GENOMIC DNA]</scope>
    <source>
        <strain evidence="1 2">3-5-3</strain>
    </source>
</reference>
<organism evidence="1 2">
    <name type="scientific">Paenibacillus zeisoli</name>
    <dbReference type="NCBI Taxonomy" id="2496267"/>
    <lineage>
        <taxon>Bacteria</taxon>
        <taxon>Bacillati</taxon>
        <taxon>Bacillota</taxon>
        <taxon>Bacilli</taxon>
        <taxon>Bacillales</taxon>
        <taxon>Paenibacillaceae</taxon>
        <taxon>Paenibacillus</taxon>
    </lineage>
</organism>
<proteinExistence type="predicted"/>
<sequence>MYSIKDAKLTRTTEHNGTACAEIEVTPVASNEPGLLVYVARAGNGEDFEIVRMIRNESDLAIDWYNNNLHNAYEEIAEENFGDEGVLDAPQQREQFRQSLLTSGSISAQLEQMLPKGS</sequence>
<dbReference type="RefSeq" id="WP_127200625.1">
    <property type="nucleotide sequence ID" value="NZ_RZNX01000010.1"/>
</dbReference>
<evidence type="ECO:0000313" key="2">
    <source>
        <dbReference type="Proteomes" id="UP000272464"/>
    </source>
</evidence>
<gene>
    <name evidence="1" type="ORF">EJP77_17910</name>
</gene>
<dbReference type="AlphaFoldDB" id="A0A433X352"/>
<dbReference type="EMBL" id="RZNX01000010">
    <property type="protein sequence ID" value="RUT28486.1"/>
    <property type="molecule type" value="Genomic_DNA"/>
</dbReference>
<protein>
    <submittedName>
        <fullName evidence="1">Uncharacterized protein</fullName>
    </submittedName>
</protein>
<keyword evidence="2" id="KW-1185">Reference proteome</keyword>
<dbReference type="OrthoDB" id="2665147at2"/>
<dbReference type="Proteomes" id="UP000272464">
    <property type="component" value="Unassembled WGS sequence"/>
</dbReference>
<name>A0A433X352_9BACL</name>
<accession>A0A433X352</accession>
<evidence type="ECO:0000313" key="1">
    <source>
        <dbReference type="EMBL" id="RUT28486.1"/>
    </source>
</evidence>
<comment type="caution">
    <text evidence="1">The sequence shown here is derived from an EMBL/GenBank/DDBJ whole genome shotgun (WGS) entry which is preliminary data.</text>
</comment>